<proteinExistence type="predicted"/>
<evidence type="ECO:0000313" key="2">
    <source>
        <dbReference type="EMBL" id="GLY67610.1"/>
    </source>
</evidence>
<organism evidence="2 3">
    <name type="scientific">Amycolatopsis taiwanensis</name>
    <dbReference type="NCBI Taxonomy" id="342230"/>
    <lineage>
        <taxon>Bacteria</taxon>
        <taxon>Bacillati</taxon>
        <taxon>Actinomycetota</taxon>
        <taxon>Actinomycetes</taxon>
        <taxon>Pseudonocardiales</taxon>
        <taxon>Pseudonocardiaceae</taxon>
        <taxon>Amycolatopsis</taxon>
    </lineage>
</organism>
<gene>
    <name evidence="2" type="ORF">Atai01_42290</name>
</gene>
<feature type="compositionally biased region" description="Basic and acidic residues" evidence="1">
    <location>
        <begin position="45"/>
        <end position="66"/>
    </location>
</feature>
<reference evidence="2" key="1">
    <citation type="submission" date="2023-03" db="EMBL/GenBank/DDBJ databases">
        <title>Amycolatopsis taiwanensis NBRC 103393.</title>
        <authorList>
            <person name="Ichikawa N."/>
            <person name="Sato H."/>
            <person name="Tonouchi N."/>
        </authorList>
    </citation>
    <scope>NUCLEOTIDE SEQUENCE</scope>
    <source>
        <strain evidence="2">NBRC 103393</strain>
    </source>
</reference>
<protein>
    <submittedName>
        <fullName evidence="2">Uncharacterized protein</fullName>
    </submittedName>
</protein>
<keyword evidence="3" id="KW-1185">Reference proteome</keyword>
<dbReference type="AlphaFoldDB" id="A0A9W6VGB4"/>
<name>A0A9W6VGB4_9PSEU</name>
<dbReference type="Proteomes" id="UP001165136">
    <property type="component" value="Unassembled WGS sequence"/>
</dbReference>
<comment type="caution">
    <text evidence="2">The sequence shown here is derived from an EMBL/GenBank/DDBJ whole genome shotgun (WGS) entry which is preliminary data.</text>
</comment>
<dbReference type="EMBL" id="BSTI01000008">
    <property type="protein sequence ID" value="GLY67610.1"/>
    <property type="molecule type" value="Genomic_DNA"/>
</dbReference>
<sequence length="66" mass="7525">MTEHGELIARIVPVQDRAPAPTLTRLANEGRLRRAIRPGYRPRMRAGDGTDKLTDALTSLRDEERW</sequence>
<evidence type="ECO:0000313" key="3">
    <source>
        <dbReference type="Proteomes" id="UP001165136"/>
    </source>
</evidence>
<evidence type="ECO:0000256" key="1">
    <source>
        <dbReference type="SAM" id="MobiDB-lite"/>
    </source>
</evidence>
<feature type="region of interest" description="Disordered" evidence="1">
    <location>
        <begin position="41"/>
        <end position="66"/>
    </location>
</feature>
<accession>A0A9W6VGB4</accession>